<name>A0A930VXP2_9ACTN</name>
<dbReference type="Proteomes" id="UP000698335">
    <property type="component" value="Unassembled WGS sequence"/>
</dbReference>
<gene>
    <name evidence="1" type="ORF">HXK26_07225</name>
</gene>
<dbReference type="EMBL" id="JABZGW010000388">
    <property type="protein sequence ID" value="MBF4808466.1"/>
    <property type="molecule type" value="Genomic_DNA"/>
</dbReference>
<protein>
    <submittedName>
        <fullName evidence="1">Uncharacterized protein</fullName>
    </submittedName>
</protein>
<reference evidence="1" key="1">
    <citation type="submission" date="2020-04" db="EMBL/GenBank/DDBJ databases">
        <title>Deep metagenomics examines the oral microbiome during advanced dental caries in children, revealing novel taxa and co-occurrences with host molecules.</title>
        <authorList>
            <person name="Baker J.L."/>
            <person name="Morton J.T."/>
            <person name="Dinis M."/>
            <person name="Alvarez R."/>
            <person name="Tran N.C."/>
            <person name="Knight R."/>
            <person name="Edlund A."/>
        </authorList>
    </citation>
    <scope>NUCLEOTIDE SEQUENCE</scope>
    <source>
        <strain evidence="1">JCVI_38_bin.5</strain>
    </source>
</reference>
<dbReference type="RefSeq" id="WP_315573052.1">
    <property type="nucleotide sequence ID" value="NZ_CAUTZM010000007.1"/>
</dbReference>
<evidence type="ECO:0000313" key="2">
    <source>
        <dbReference type="Proteomes" id="UP000698335"/>
    </source>
</evidence>
<proteinExistence type="predicted"/>
<evidence type="ECO:0000313" key="1">
    <source>
        <dbReference type="EMBL" id="MBF4808466.1"/>
    </source>
</evidence>
<sequence>MVNIYQTCAKYGNPSHTWRISGSARQYDYARKVFSLYCWIVEIAYQRLFANPQAAVLL</sequence>
<organism evidence="1 2">
    <name type="scientific">Lancefieldella rimae</name>
    <dbReference type="NCBI Taxonomy" id="1383"/>
    <lineage>
        <taxon>Bacteria</taxon>
        <taxon>Bacillati</taxon>
        <taxon>Actinomycetota</taxon>
        <taxon>Coriobacteriia</taxon>
        <taxon>Coriobacteriales</taxon>
        <taxon>Atopobiaceae</taxon>
        <taxon>Lancefieldella</taxon>
    </lineage>
</organism>
<comment type="caution">
    <text evidence="1">The sequence shown here is derived from an EMBL/GenBank/DDBJ whole genome shotgun (WGS) entry which is preliminary data.</text>
</comment>
<dbReference type="AlphaFoldDB" id="A0A930VXP2"/>
<accession>A0A930VXP2</accession>